<dbReference type="GO" id="GO:0071111">
    <property type="term" value="F:cyclic-guanylate-specific phosphodiesterase activity"/>
    <property type="evidence" value="ECO:0007669"/>
    <property type="project" value="InterPro"/>
</dbReference>
<dbReference type="PANTHER" id="PTHR33121">
    <property type="entry name" value="CYCLIC DI-GMP PHOSPHODIESTERASE PDEF"/>
    <property type="match status" value="1"/>
</dbReference>
<dbReference type="SMART" id="SM00052">
    <property type="entry name" value="EAL"/>
    <property type="match status" value="1"/>
</dbReference>
<dbReference type="Pfam" id="PF00563">
    <property type="entry name" value="EAL"/>
    <property type="match status" value="1"/>
</dbReference>
<dbReference type="Gene3D" id="3.20.20.450">
    <property type="entry name" value="EAL domain"/>
    <property type="match status" value="1"/>
</dbReference>
<dbReference type="CDD" id="cd01948">
    <property type="entry name" value="EAL"/>
    <property type="match status" value="1"/>
</dbReference>
<dbReference type="EMBL" id="PYMA01000019">
    <property type="protein sequence ID" value="PSW13938.1"/>
    <property type="molecule type" value="Genomic_DNA"/>
</dbReference>
<gene>
    <name evidence="2" type="ORF">C9I98_22195</name>
</gene>
<protein>
    <submittedName>
        <fullName evidence="2">EAL domain-containing protein</fullName>
    </submittedName>
</protein>
<dbReference type="InterPro" id="IPR050706">
    <property type="entry name" value="Cyclic-di-GMP_PDE-like"/>
</dbReference>
<comment type="caution">
    <text evidence="2">The sequence shown here is derived from an EMBL/GenBank/DDBJ whole genome shotgun (WGS) entry which is preliminary data.</text>
</comment>
<dbReference type="InterPro" id="IPR035919">
    <property type="entry name" value="EAL_sf"/>
</dbReference>
<evidence type="ECO:0000259" key="1">
    <source>
        <dbReference type="PROSITE" id="PS50883"/>
    </source>
</evidence>
<dbReference type="SUPFAM" id="SSF141868">
    <property type="entry name" value="EAL domain-like"/>
    <property type="match status" value="1"/>
</dbReference>
<dbReference type="PANTHER" id="PTHR33121:SF79">
    <property type="entry name" value="CYCLIC DI-GMP PHOSPHODIESTERASE PDED-RELATED"/>
    <property type="match status" value="1"/>
</dbReference>
<evidence type="ECO:0000313" key="3">
    <source>
        <dbReference type="Proteomes" id="UP000241771"/>
    </source>
</evidence>
<dbReference type="Proteomes" id="UP000241771">
    <property type="component" value="Unassembled WGS sequence"/>
</dbReference>
<reference evidence="2 3" key="1">
    <citation type="submission" date="2018-01" db="EMBL/GenBank/DDBJ databases">
        <title>Whole genome sequencing of Histamine producing bacteria.</title>
        <authorList>
            <person name="Butler K."/>
        </authorList>
    </citation>
    <scope>NUCLEOTIDE SEQUENCE [LARGE SCALE GENOMIC DNA]</scope>
    <source>
        <strain evidence="2 3">DSM 100436</strain>
    </source>
</reference>
<organism evidence="2 3">
    <name type="scientific">Photobacterium sanctipauli</name>
    <dbReference type="NCBI Taxonomy" id="1342794"/>
    <lineage>
        <taxon>Bacteria</taxon>
        <taxon>Pseudomonadati</taxon>
        <taxon>Pseudomonadota</taxon>
        <taxon>Gammaproteobacteria</taxon>
        <taxon>Vibrionales</taxon>
        <taxon>Vibrionaceae</taxon>
        <taxon>Photobacterium</taxon>
    </lineage>
</organism>
<keyword evidence="3" id="KW-1185">Reference proteome</keyword>
<sequence length="250" mass="28607">MLTLKELETAFYNNQFIPFYQPIIDTQQGSTAAFEMLLRLEKDGQIIMPSDFIATLEDSWLIEPVTYYLLEQAFALIAQYQGQFKLSLNVPPQLIASDEIINQIKLYKQLYQPVSNGVILEITERLPVEHIEETIAVIQALQLEGISIYIDDYIPNHIHSTLISHSALEGIKIDRSMTDTTRINQQLSMLDLPTPKAVQWIAEGIDSEDKKQHWQEMGVVLQQGFLFSPPHDEAAISSMLETNWHTEFVN</sequence>
<name>A0A2T3NGN8_9GAMM</name>
<feature type="domain" description="EAL" evidence="1">
    <location>
        <begin position="1"/>
        <end position="244"/>
    </location>
</feature>
<accession>A0A2T3NGN8</accession>
<evidence type="ECO:0000313" key="2">
    <source>
        <dbReference type="EMBL" id="PSW13938.1"/>
    </source>
</evidence>
<proteinExistence type="predicted"/>
<dbReference type="AlphaFoldDB" id="A0A2T3NGN8"/>
<dbReference type="InterPro" id="IPR001633">
    <property type="entry name" value="EAL_dom"/>
</dbReference>
<dbReference type="PROSITE" id="PS50883">
    <property type="entry name" value="EAL"/>
    <property type="match status" value="1"/>
</dbReference>